<evidence type="ECO:0000313" key="3">
    <source>
        <dbReference type="EMBL" id="MBC8574924.1"/>
    </source>
</evidence>
<dbReference type="SMART" id="SM00267">
    <property type="entry name" value="GGDEF"/>
    <property type="match status" value="1"/>
</dbReference>
<dbReference type="Gene3D" id="3.30.70.270">
    <property type="match status" value="1"/>
</dbReference>
<dbReference type="EMBL" id="JACRTB010000001">
    <property type="protein sequence ID" value="MBC8574924.1"/>
    <property type="molecule type" value="Genomic_DNA"/>
</dbReference>
<keyword evidence="4" id="KW-1185">Reference proteome</keyword>
<dbReference type="SUPFAM" id="SSF55073">
    <property type="entry name" value="Nucleotide cyclase"/>
    <property type="match status" value="1"/>
</dbReference>
<keyword evidence="1" id="KW-0472">Membrane</keyword>
<dbReference type="InterPro" id="IPR000160">
    <property type="entry name" value="GGDEF_dom"/>
</dbReference>
<evidence type="ECO:0000256" key="1">
    <source>
        <dbReference type="SAM" id="Phobius"/>
    </source>
</evidence>
<keyword evidence="1" id="KW-1133">Transmembrane helix</keyword>
<feature type="transmembrane region" description="Helical" evidence="1">
    <location>
        <begin position="357"/>
        <end position="378"/>
    </location>
</feature>
<dbReference type="PANTHER" id="PTHR45138:SF9">
    <property type="entry name" value="DIGUANYLATE CYCLASE DGCM-RELATED"/>
    <property type="match status" value="1"/>
</dbReference>
<name>A0ABR7NET5_9FIRM</name>
<proteinExistence type="predicted"/>
<feature type="transmembrane region" description="Helical" evidence="1">
    <location>
        <begin position="298"/>
        <end position="318"/>
    </location>
</feature>
<gene>
    <name evidence="3" type="ORF">H8717_00660</name>
</gene>
<reference evidence="3 4" key="1">
    <citation type="submission" date="2020-08" db="EMBL/GenBank/DDBJ databases">
        <title>Genome public.</title>
        <authorList>
            <person name="Liu C."/>
            <person name="Sun Q."/>
        </authorList>
    </citation>
    <scope>NUCLEOTIDE SEQUENCE [LARGE SCALE GENOMIC DNA]</scope>
    <source>
        <strain evidence="3 4">BX1</strain>
    </source>
</reference>
<evidence type="ECO:0000259" key="2">
    <source>
        <dbReference type="PROSITE" id="PS50887"/>
    </source>
</evidence>
<dbReference type="Proteomes" id="UP000658131">
    <property type="component" value="Unassembled WGS sequence"/>
</dbReference>
<feature type="transmembrane region" description="Helical" evidence="1">
    <location>
        <begin position="208"/>
        <end position="229"/>
    </location>
</feature>
<feature type="transmembrane region" description="Helical" evidence="1">
    <location>
        <begin position="330"/>
        <end position="351"/>
    </location>
</feature>
<dbReference type="Pfam" id="PF00990">
    <property type="entry name" value="GGDEF"/>
    <property type="match status" value="1"/>
</dbReference>
<comment type="caution">
    <text evidence="3">The sequence shown here is derived from an EMBL/GenBank/DDBJ whole genome shotgun (WGS) entry which is preliminary data.</text>
</comment>
<organism evidence="3 4">
    <name type="scientific">Yanshouia hominis</name>
    <dbReference type="NCBI Taxonomy" id="2763673"/>
    <lineage>
        <taxon>Bacteria</taxon>
        <taxon>Bacillati</taxon>
        <taxon>Bacillota</taxon>
        <taxon>Clostridia</taxon>
        <taxon>Eubacteriales</taxon>
        <taxon>Oscillospiraceae</taxon>
        <taxon>Yanshouia</taxon>
    </lineage>
</organism>
<dbReference type="InterPro" id="IPR029787">
    <property type="entry name" value="Nucleotide_cyclase"/>
</dbReference>
<feature type="transmembrane region" description="Helical" evidence="1">
    <location>
        <begin position="175"/>
        <end position="196"/>
    </location>
</feature>
<dbReference type="PANTHER" id="PTHR45138">
    <property type="entry name" value="REGULATORY COMPONENTS OF SENSORY TRANSDUCTION SYSTEM"/>
    <property type="match status" value="1"/>
</dbReference>
<feature type="domain" description="GGDEF" evidence="2">
    <location>
        <begin position="427"/>
        <end position="555"/>
    </location>
</feature>
<dbReference type="NCBIfam" id="TIGR00254">
    <property type="entry name" value="GGDEF"/>
    <property type="match status" value="1"/>
</dbReference>
<dbReference type="RefSeq" id="WP_262398615.1">
    <property type="nucleotide sequence ID" value="NZ_JACRTB010000001.1"/>
</dbReference>
<keyword evidence="1" id="KW-0812">Transmembrane</keyword>
<feature type="transmembrane region" description="Helical" evidence="1">
    <location>
        <begin position="235"/>
        <end position="257"/>
    </location>
</feature>
<feature type="transmembrane region" description="Helical" evidence="1">
    <location>
        <begin position="269"/>
        <end position="292"/>
    </location>
</feature>
<dbReference type="InterPro" id="IPR043128">
    <property type="entry name" value="Rev_trsase/Diguanyl_cyclase"/>
</dbReference>
<protein>
    <submittedName>
        <fullName evidence="3">GGDEF domain-containing protein</fullName>
    </submittedName>
</protein>
<dbReference type="InterPro" id="IPR050469">
    <property type="entry name" value="Diguanylate_Cyclase"/>
</dbReference>
<feature type="transmembrane region" description="Helical" evidence="1">
    <location>
        <begin position="12"/>
        <end position="33"/>
    </location>
</feature>
<sequence length="555" mass="62544">MTETAVSGKRAAEWMMILGVILSMFLILGIFAGTAPQSKEDLRELSDGWYLMQDGARVEVTLPTVRKADTKTMLTLYNDSLTAADAGMTLTTRGALYRLRVLLGDEPLYEYRDDLFPRNEQMRTKLDCTVNLPGETAGKALALIYEIPDSREYQIPRVYIGTGSAVFRHYCLADAFTLAIVFVMLVMSLIAVWISLYSARSGMRDRRFADAACFLLLCGAWCTLDSSLAQYLSNMSPVVCYLSFYAFMTLPIPILHFVQNTGEMARYRILDLCILLFYLNAALQGLLCRLGFFELIETLFVTHILLAVGASVLCGLIIREYLQKRTRELLVVLVAFATLSLSGVLALLLYWLLGIPYYGLIFECGILVFIVILLNGLIATMAGTLRFKTEALVYQRLSHEDRLTGLRNRRAFEQSLETLEREAGSWENVALVFMDLNGLKYINDHFGHSAGDELIIGAARCIERAFSGYGECYRIGGDEFCAILPDPVLGEEEWNALLDEEIQRHNQSSRFKLSIARGASRLRDAAGVLKTVSDWKFEADQMMYQDKESRKMREK</sequence>
<dbReference type="CDD" id="cd01949">
    <property type="entry name" value="GGDEF"/>
    <property type="match status" value="1"/>
</dbReference>
<accession>A0ABR7NET5</accession>
<dbReference type="PROSITE" id="PS50887">
    <property type="entry name" value="GGDEF"/>
    <property type="match status" value="1"/>
</dbReference>
<evidence type="ECO:0000313" key="4">
    <source>
        <dbReference type="Proteomes" id="UP000658131"/>
    </source>
</evidence>